<sequence length="333" mass="37619">MLPLLSKLNGLAVLIIVSILVIFFTALFGSITLRRKYMSMGNDVNNPANRTKGKFDHAIFNSIINDYNNAMQGSFRDINTQAIIERNFNSEFRSFNLTERFIKNAVSLMIILGLLGTFYGLTLSIGKLVEILSISGGAEVLEGMDNIIVGLIDSVKGMSVAFITSLFGIACSVLLTILNIIFNVEDARESVMVQIEEYLDNNIAFVLTKKEKEQDYERQRSVWKDSFESIGNTLERNLHYVAETMGNQFVAAADSMTKTSNELSISINQFDQSLQKFSENTRDFSEFNYHLRTNVDRMNVGFADLTEDLASHKKSIKEINERIDTLTFSRKKE</sequence>
<feature type="transmembrane region" description="Helical" evidence="1">
    <location>
        <begin position="101"/>
        <end position="121"/>
    </location>
</feature>
<dbReference type="AlphaFoldDB" id="A0A1I0B1B9"/>
<dbReference type="Proteomes" id="UP000199568">
    <property type="component" value="Unassembled WGS sequence"/>
</dbReference>
<evidence type="ECO:0008006" key="4">
    <source>
        <dbReference type="Google" id="ProtNLM"/>
    </source>
</evidence>
<organism evidence="2 3">
    <name type="scientific">Natronincola peptidivorans</name>
    <dbReference type="NCBI Taxonomy" id="426128"/>
    <lineage>
        <taxon>Bacteria</taxon>
        <taxon>Bacillati</taxon>
        <taxon>Bacillota</taxon>
        <taxon>Clostridia</taxon>
        <taxon>Peptostreptococcales</taxon>
        <taxon>Natronincolaceae</taxon>
        <taxon>Natronincola</taxon>
    </lineage>
</organism>
<keyword evidence="1" id="KW-0472">Membrane</keyword>
<proteinExistence type="predicted"/>
<name>A0A1I0B1B9_9FIRM</name>
<evidence type="ECO:0000313" key="3">
    <source>
        <dbReference type="Proteomes" id="UP000199568"/>
    </source>
</evidence>
<dbReference type="EMBL" id="FOHU01000003">
    <property type="protein sequence ID" value="SES99732.1"/>
    <property type="molecule type" value="Genomic_DNA"/>
</dbReference>
<reference evidence="2 3" key="1">
    <citation type="submission" date="2016-10" db="EMBL/GenBank/DDBJ databases">
        <authorList>
            <person name="de Groot N.N."/>
        </authorList>
    </citation>
    <scope>NUCLEOTIDE SEQUENCE [LARGE SCALE GENOMIC DNA]</scope>
    <source>
        <strain evidence="2 3">DSM 18979</strain>
    </source>
</reference>
<accession>A0A1I0B1B9</accession>
<evidence type="ECO:0000256" key="1">
    <source>
        <dbReference type="SAM" id="Phobius"/>
    </source>
</evidence>
<evidence type="ECO:0000313" key="2">
    <source>
        <dbReference type="EMBL" id="SES99732.1"/>
    </source>
</evidence>
<gene>
    <name evidence="2" type="ORF">SAMN05660297_01141</name>
</gene>
<feature type="transmembrane region" description="Helical" evidence="1">
    <location>
        <begin position="160"/>
        <end position="182"/>
    </location>
</feature>
<keyword evidence="1" id="KW-0812">Transmembrane</keyword>
<dbReference type="STRING" id="426128.SAMN05660297_01141"/>
<protein>
    <recommendedName>
        <fullName evidence="4">MotA/TolQ/ExbB proton channel family protein</fullName>
    </recommendedName>
</protein>
<feature type="transmembrane region" description="Helical" evidence="1">
    <location>
        <begin position="12"/>
        <end position="33"/>
    </location>
</feature>
<keyword evidence="3" id="KW-1185">Reference proteome</keyword>
<dbReference type="RefSeq" id="WP_090440606.1">
    <property type="nucleotide sequence ID" value="NZ_FOHU01000003.1"/>
</dbReference>
<keyword evidence="1" id="KW-1133">Transmembrane helix</keyword>
<dbReference type="OrthoDB" id="418869at2"/>